<evidence type="ECO:0000313" key="1">
    <source>
        <dbReference type="EMBL" id="SVC72205.1"/>
    </source>
</evidence>
<accession>A0A382PHS7</accession>
<gene>
    <name evidence="1" type="ORF">METZ01_LOCUS325059</name>
</gene>
<organism evidence="1">
    <name type="scientific">marine metagenome</name>
    <dbReference type="NCBI Taxonomy" id="408172"/>
    <lineage>
        <taxon>unclassified sequences</taxon>
        <taxon>metagenomes</taxon>
        <taxon>ecological metagenomes</taxon>
    </lineage>
</organism>
<proteinExistence type="predicted"/>
<dbReference type="EMBL" id="UINC01107088">
    <property type="protein sequence ID" value="SVC72205.1"/>
    <property type="molecule type" value="Genomic_DNA"/>
</dbReference>
<sequence>MPIGVMQEPLQRLLLKTKERVFFSSKENSTREAASE</sequence>
<protein>
    <submittedName>
        <fullName evidence="1">Uncharacterized protein</fullName>
    </submittedName>
</protein>
<dbReference type="AlphaFoldDB" id="A0A382PHS7"/>
<reference evidence="1" key="1">
    <citation type="submission" date="2018-05" db="EMBL/GenBank/DDBJ databases">
        <authorList>
            <person name="Lanie J.A."/>
            <person name="Ng W.-L."/>
            <person name="Kazmierczak K.M."/>
            <person name="Andrzejewski T.M."/>
            <person name="Davidsen T.M."/>
            <person name="Wayne K.J."/>
            <person name="Tettelin H."/>
            <person name="Glass J.I."/>
            <person name="Rusch D."/>
            <person name="Podicherti R."/>
            <person name="Tsui H.-C.T."/>
            <person name="Winkler M.E."/>
        </authorList>
    </citation>
    <scope>NUCLEOTIDE SEQUENCE</scope>
</reference>
<name>A0A382PHS7_9ZZZZ</name>